<keyword evidence="8" id="KW-0997">Cell inner membrane</keyword>
<feature type="transmembrane region" description="Helical" evidence="8">
    <location>
        <begin position="133"/>
        <end position="155"/>
    </location>
</feature>
<evidence type="ECO:0000256" key="3">
    <source>
        <dbReference type="ARBA" id="ARBA00022448"/>
    </source>
</evidence>
<feature type="transmembrane region" description="Helical" evidence="8">
    <location>
        <begin position="75"/>
        <end position="94"/>
    </location>
</feature>
<evidence type="ECO:0000256" key="5">
    <source>
        <dbReference type="ARBA" id="ARBA00022692"/>
    </source>
</evidence>
<evidence type="ECO:0000259" key="9">
    <source>
        <dbReference type="PROSITE" id="PS50850"/>
    </source>
</evidence>
<comment type="subcellular location">
    <subcellularLocation>
        <location evidence="8">Cell inner membrane</location>
        <topology evidence="8">Multi-pass membrane protein</topology>
    </subcellularLocation>
    <subcellularLocation>
        <location evidence="1">Cell membrane</location>
        <topology evidence="1">Multi-pass membrane protein</topology>
    </subcellularLocation>
</comment>
<keyword evidence="4" id="KW-1003">Cell membrane</keyword>
<dbReference type="EMBL" id="SMFT01000001">
    <property type="protein sequence ID" value="TCK01565.1"/>
    <property type="molecule type" value="Genomic_DNA"/>
</dbReference>
<dbReference type="InterPro" id="IPR004812">
    <property type="entry name" value="Efflux_drug-R_Bcr/CmlA"/>
</dbReference>
<dbReference type="GO" id="GO:0042910">
    <property type="term" value="F:xenobiotic transmembrane transporter activity"/>
    <property type="evidence" value="ECO:0007669"/>
    <property type="project" value="InterPro"/>
</dbReference>
<dbReference type="RefSeq" id="WP_341538819.1">
    <property type="nucleotide sequence ID" value="NZ_SMFT01000001.1"/>
</dbReference>
<feature type="domain" description="Major facilitator superfamily (MFS) profile" evidence="9">
    <location>
        <begin position="6"/>
        <end position="338"/>
    </location>
</feature>
<feature type="transmembrane region" description="Helical" evidence="8">
    <location>
        <begin position="161"/>
        <end position="182"/>
    </location>
</feature>
<keyword evidence="11" id="KW-1185">Reference proteome</keyword>
<feature type="transmembrane region" description="Helical" evidence="8">
    <location>
        <begin position="274"/>
        <end position="294"/>
    </location>
</feature>
<gene>
    <name evidence="10" type="ORF">EV694_0181</name>
</gene>
<evidence type="ECO:0000256" key="4">
    <source>
        <dbReference type="ARBA" id="ARBA00022475"/>
    </source>
</evidence>
<dbReference type="InterPro" id="IPR020846">
    <property type="entry name" value="MFS_dom"/>
</dbReference>
<keyword evidence="6 8" id="KW-1133">Transmembrane helix</keyword>
<feature type="transmembrane region" description="Helical" evidence="8">
    <location>
        <begin position="44"/>
        <end position="63"/>
    </location>
</feature>
<keyword evidence="5 8" id="KW-0812">Transmembrane</keyword>
<reference evidence="10 11" key="1">
    <citation type="submission" date="2019-03" db="EMBL/GenBank/DDBJ databases">
        <title>Genomic Encyclopedia of Type Strains, Phase IV (KMG-IV): sequencing the most valuable type-strain genomes for metagenomic binning, comparative biology and taxonomic classification.</title>
        <authorList>
            <person name="Goeker M."/>
        </authorList>
    </citation>
    <scope>NUCLEOTIDE SEQUENCE [LARGE SCALE GENOMIC DNA]</scope>
    <source>
        <strain evidence="10 11">DSM 15534</strain>
    </source>
</reference>
<dbReference type="PROSITE" id="PS00216">
    <property type="entry name" value="SUGAR_TRANSPORT_1"/>
    <property type="match status" value="1"/>
</dbReference>
<dbReference type="GO" id="GO:0005886">
    <property type="term" value="C:plasma membrane"/>
    <property type="evidence" value="ECO:0007669"/>
    <property type="project" value="UniProtKB-SubCell"/>
</dbReference>
<dbReference type="Pfam" id="PF07690">
    <property type="entry name" value="MFS_1"/>
    <property type="match status" value="1"/>
</dbReference>
<feature type="transmembrane region" description="Helical" evidence="8">
    <location>
        <begin position="212"/>
        <end position="237"/>
    </location>
</feature>
<organism evidence="10 11">
    <name type="scientific">Volucribacter psittacicida</name>
    <dbReference type="NCBI Taxonomy" id="203482"/>
    <lineage>
        <taxon>Bacteria</taxon>
        <taxon>Pseudomonadati</taxon>
        <taxon>Pseudomonadota</taxon>
        <taxon>Gammaproteobacteria</taxon>
        <taxon>Pasteurellales</taxon>
        <taxon>Pasteurellaceae</taxon>
        <taxon>Volucribacter</taxon>
    </lineage>
</organism>
<keyword evidence="3 8" id="KW-0813">Transport</keyword>
<sequence length="338" mass="37075">MKANSKAFLVLLLGTLSAFGPFVLDLYLPALPDLAAYFATHTSMTQLSLTSAMIGLSVGQLLLGPISDKFGRKKPLMLSLVIYILSSFLLIYSPNIESFIFLRTIQGLSAAGSVVISRAVVTDLYRGKEMTRFFGLLMTVNGMAPILSPILGSFLLKYIDWQGIFAFLTLIGVLLFVICFRLNESLIEQKRLTTSTFASFAIFGKIFRNQLFITYVLMQSIAFAAMFAYISASPFILQTHYQLSAFAFSLCFAANGTALLLGSNVGGRIRNKQALLWGSLGILISCIYLTFALIGQINVWLVELGLFTLLLFIGFILPAISALAMDSEREQAAAPPHY</sequence>
<comment type="similarity">
    <text evidence="2 8">Belongs to the major facilitator superfamily. Bcr/CmlA family.</text>
</comment>
<comment type="caution">
    <text evidence="10">The sequence shown here is derived from an EMBL/GenBank/DDBJ whole genome shotgun (WGS) entry which is preliminary data.</text>
</comment>
<dbReference type="SUPFAM" id="SSF103473">
    <property type="entry name" value="MFS general substrate transporter"/>
    <property type="match status" value="1"/>
</dbReference>
<evidence type="ECO:0000313" key="11">
    <source>
        <dbReference type="Proteomes" id="UP000294702"/>
    </source>
</evidence>
<dbReference type="CDD" id="cd17320">
    <property type="entry name" value="MFS_MdfA_MDR_like"/>
    <property type="match status" value="1"/>
</dbReference>
<dbReference type="PANTHER" id="PTHR23502:SF132">
    <property type="entry name" value="POLYAMINE TRANSPORTER 2-RELATED"/>
    <property type="match status" value="1"/>
</dbReference>
<dbReference type="InterPro" id="IPR011701">
    <property type="entry name" value="MFS"/>
</dbReference>
<name>A0A4R1G572_9PAST</name>
<evidence type="ECO:0000256" key="7">
    <source>
        <dbReference type="ARBA" id="ARBA00023136"/>
    </source>
</evidence>
<feature type="transmembrane region" description="Helical" evidence="8">
    <location>
        <begin position="7"/>
        <end position="24"/>
    </location>
</feature>
<evidence type="ECO:0000256" key="8">
    <source>
        <dbReference type="RuleBase" id="RU365088"/>
    </source>
</evidence>
<evidence type="ECO:0000256" key="2">
    <source>
        <dbReference type="ARBA" id="ARBA00006236"/>
    </source>
</evidence>
<dbReference type="PANTHER" id="PTHR23502">
    <property type="entry name" value="MAJOR FACILITATOR SUPERFAMILY"/>
    <property type="match status" value="1"/>
</dbReference>
<comment type="caution">
    <text evidence="8">Lacks conserved residue(s) required for the propagation of feature annotation.</text>
</comment>
<evidence type="ECO:0000256" key="1">
    <source>
        <dbReference type="ARBA" id="ARBA00004651"/>
    </source>
</evidence>
<protein>
    <recommendedName>
        <fullName evidence="8">Bcr/CflA family efflux transporter</fullName>
    </recommendedName>
</protein>
<dbReference type="Gene3D" id="1.20.1720.10">
    <property type="entry name" value="Multidrug resistance protein D"/>
    <property type="match status" value="1"/>
</dbReference>
<dbReference type="AlphaFoldDB" id="A0A4R1G572"/>
<dbReference type="InterPro" id="IPR005829">
    <property type="entry name" value="Sugar_transporter_CS"/>
</dbReference>
<feature type="transmembrane region" description="Helical" evidence="8">
    <location>
        <begin position="243"/>
        <end position="262"/>
    </location>
</feature>
<dbReference type="Proteomes" id="UP000294702">
    <property type="component" value="Unassembled WGS sequence"/>
</dbReference>
<feature type="transmembrane region" description="Helical" evidence="8">
    <location>
        <begin position="100"/>
        <end position="121"/>
    </location>
</feature>
<dbReference type="PROSITE" id="PS50850">
    <property type="entry name" value="MFS"/>
    <property type="match status" value="1"/>
</dbReference>
<dbReference type="InterPro" id="IPR036259">
    <property type="entry name" value="MFS_trans_sf"/>
</dbReference>
<evidence type="ECO:0000313" key="10">
    <source>
        <dbReference type="EMBL" id="TCK01565.1"/>
    </source>
</evidence>
<accession>A0A4R1G572</accession>
<dbReference type="NCBIfam" id="TIGR00710">
    <property type="entry name" value="efflux_Bcr_CflA"/>
    <property type="match status" value="1"/>
</dbReference>
<proteinExistence type="inferred from homology"/>
<keyword evidence="7 8" id="KW-0472">Membrane</keyword>
<dbReference type="GO" id="GO:1990961">
    <property type="term" value="P:xenobiotic detoxification by transmembrane export across the plasma membrane"/>
    <property type="evidence" value="ECO:0007669"/>
    <property type="project" value="InterPro"/>
</dbReference>
<feature type="transmembrane region" description="Helical" evidence="8">
    <location>
        <begin position="300"/>
        <end position="320"/>
    </location>
</feature>
<evidence type="ECO:0000256" key="6">
    <source>
        <dbReference type="ARBA" id="ARBA00022989"/>
    </source>
</evidence>